<dbReference type="AlphaFoldDB" id="A0A7W8VDK5"/>
<dbReference type="Gene3D" id="3.40.50.1980">
    <property type="entry name" value="Nitrogenase molybdenum iron protein domain"/>
    <property type="match status" value="2"/>
</dbReference>
<sequence length="330" mass="34448">MSPSPVRRSTTSLFGAATAAGALLLASACGGGGGEEPAGGAGGGDSTTIEHAMGETVIESEPSTVVVLDTSYLDSAIALEMDVVGRTDYSDGGGLRDYLGEEGKTYAGDAEVVGSLEAPDLAKIAELQPDLILSAKVRHEDVYDQLAKIAPTVFSETTGATWKENHRLVGEAVGKADLAEEQIGEYEQRAAELGEDIAEANGGEAPTMTLARFAGEPTVRLYGAESFPGIIQSDVGLPAPKDAPKPPEGEIMVPLGPEEILDLDADHIYVSTWDDGTGDSADKAEEFTGNPLWDQLEGEKHEVDDNVWVSSVSLQGAHAVLDEMAEVYGV</sequence>
<feature type="domain" description="Fe/B12 periplasmic-binding" evidence="6">
    <location>
        <begin position="64"/>
        <end position="330"/>
    </location>
</feature>
<dbReference type="SUPFAM" id="SSF53807">
    <property type="entry name" value="Helical backbone' metal receptor"/>
    <property type="match status" value="1"/>
</dbReference>
<evidence type="ECO:0000256" key="4">
    <source>
        <dbReference type="ARBA" id="ARBA00022729"/>
    </source>
</evidence>
<dbReference type="PROSITE" id="PS50983">
    <property type="entry name" value="FE_B12_PBP"/>
    <property type="match status" value="1"/>
</dbReference>
<feature type="signal peptide" evidence="5">
    <location>
        <begin position="1"/>
        <end position="28"/>
    </location>
</feature>
<dbReference type="EMBL" id="JACHDB010000001">
    <property type="protein sequence ID" value="MBB5432098.1"/>
    <property type="molecule type" value="Genomic_DNA"/>
</dbReference>
<dbReference type="PANTHER" id="PTHR30532">
    <property type="entry name" value="IRON III DICITRATE-BINDING PERIPLASMIC PROTEIN"/>
    <property type="match status" value="1"/>
</dbReference>
<organism evidence="7 8">
    <name type="scientific">Nocardiopsis composta</name>
    <dbReference type="NCBI Taxonomy" id="157465"/>
    <lineage>
        <taxon>Bacteria</taxon>
        <taxon>Bacillati</taxon>
        <taxon>Actinomycetota</taxon>
        <taxon>Actinomycetes</taxon>
        <taxon>Streptosporangiales</taxon>
        <taxon>Nocardiopsidaceae</taxon>
        <taxon>Nocardiopsis</taxon>
    </lineage>
</organism>
<proteinExistence type="inferred from homology"/>
<dbReference type="InterPro" id="IPR051313">
    <property type="entry name" value="Bact_iron-sidero_bind"/>
</dbReference>
<reference evidence="7 8" key="1">
    <citation type="submission" date="2020-08" db="EMBL/GenBank/DDBJ databases">
        <title>Sequencing the genomes of 1000 actinobacteria strains.</title>
        <authorList>
            <person name="Klenk H.-P."/>
        </authorList>
    </citation>
    <scope>NUCLEOTIDE SEQUENCE [LARGE SCALE GENOMIC DNA]</scope>
    <source>
        <strain evidence="7 8">DSM 44551</strain>
    </source>
</reference>
<dbReference type="RefSeq" id="WP_184391710.1">
    <property type="nucleotide sequence ID" value="NZ_BAAAJD010000095.1"/>
</dbReference>
<keyword evidence="4 5" id="KW-0732">Signal</keyword>
<evidence type="ECO:0000259" key="6">
    <source>
        <dbReference type="PROSITE" id="PS50983"/>
    </source>
</evidence>
<evidence type="ECO:0000256" key="5">
    <source>
        <dbReference type="SAM" id="SignalP"/>
    </source>
</evidence>
<protein>
    <submittedName>
        <fullName evidence="7">Iron complex transport system substrate-binding protein</fullName>
    </submittedName>
</protein>
<evidence type="ECO:0000256" key="2">
    <source>
        <dbReference type="ARBA" id="ARBA00008814"/>
    </source>
</evidence>
<accession>A0A7W8VDK5</accession>
<name>A0A7W8VDK5_9ACTN</name>
<dbReference type="GO" id="GO:1901678">
    <property type="term" value="P:iron coordination entity transport"/>
    <property type="evidence" value="ECO:0007669"/>
    <property type="project" value="UniProtKB-ARBA"/>
</dbReference>
<dbReference type="Pfam" id="PF01497">
    <property type="entry name" value="Peripla_BP_2"/>
    <property type="match status" value="1"/>
</dbReference>
<dbReference type="Proteomes" id="UP000572635">
    <property type="component" value="Unassembled WGS sequence"/>
</dbReference>
<evidence type="ECO:0000313" key="8">
    <source>
        <dbReference type="Proteomes" id="UP000572635"/>
    </source>
</evidence>
<keyword evidence="3" id="KW-0813">Transport</keyword>
<dbReference type="PROSITE" id="PS51257">
    <property type="entry name" value="PROKAR_LIPOPROTEIN"/>
    <property type="match status" value="1"/>
</dbReference>
<feature type="chain" id="PRO_5039533912" evidence="5">
    <location>
        <begin position="29"/>
        <end position="330"/>
    </location>
</feature>
<dbReference type="GO" id="GO:0030288">
    <property type="term" value="C:outer membrane-bounded periplasmic space"/>
    <property type="evidence" value="ECO:0007669"/>
    <property type="project" value="TreeGrafter"/>
</dbReference>
<dbReference type="CDD" id="cd01146">
    <property type="entry name" value="FhuD"/>
    <property type="match status" value="1"/>
</dbReference>
<comment type="similarity">
    <text evidence="2">Belongs to the bacterial solute-binding protein 8 family.</text>
</comment>
<evidence type="ECO:0000256" key="1">
    <source>
        <dbReference type="ARBA" id="ARBA00004196"/>
    </source>
</evidence>
<keyword evidence="8" id="KW-1185">Reference proteome</keyword>
<comment type="subcellular location">
    <subcellularLocation>
        <location evidence="1">Cell envelope</location>
    </subcellularLocation>
</comment>
<evidence type="ECO:0000313" key="7">
    <source>
        <dbReference type="EMBL" id="MBB5432098.1"/>
    </source>
</evidence>
<dbReference type="InterPro" id="IPR002491">
    <property type="entry name" value="ABC_transptr_periplasmic_BD"/>
</dbReference>
<comment type="caution">
    <text evidence="7">The sequence shown here is derived from an EMBL/GenBank/DDBJ whole genome shotgun (WGS) entry which is preliminary data.</text>
</comment>
<evidence type="ECO:0000256" key="3">
    <source>
        <dbReference type="ARBA" id="ARBA00022448"/>
    </source>
</evidence>
<gene>
    <name evidence="7" type="ORF">HDA36_002182</name>
</gene>
<dbReference type="PANTHER" id="PTHR30532:SF21">
    <property type="entry name" value="SIDEROPHORE-BINDING LIPOPROTEIN YFIY-RELATED"/>
    <property type="match status" value="1"/>
</dbReference>